<reference evidence="3" key="1">
    <citation type="journal article" date="2019" name="Int. J. Syst. Evol. Microbiol.">
        <title>The Global Catalogue of Microorganisms (GCM) 10K type strain sequencing project: providing services to taxonomists for standard genome sequencing and annotation.</title>
        <authorList>
            <consortium name="The Broad Institute Genomics Platform"/>
            <consortium name="The Broad Institute Genome Sequencing Center for Infectious Disease"/>
            <person name="Wu L."/>
            <person name="Ma J."/>
        </authorList>
    </citation>
    <scope>NUCLEOTIDE SEQUENCE [LARGE SCALE GENOMIC DNA]</scope>
    <source>
        <strain evidence="3">KCTC 12708</strain>
    </source>
</reference>
<dbReference type="Proteomes" id="UP000615593">
    <property type="component" value="Unassembled WGS sequence"/>
</dbReference>
<organism evidence="2 3">
    <name type="scientific">Mesonia mobilis</name>
    <dbReference type="NCBI Taxonomy" id="369791"/>
    <lineage>
        <taxon>Bacteria</taxon>
        <taxon>Pseudomonadati</taxon>
        <taxon>Bacteroidota</taxon>
        <taxon>Flavobacteriia</taxon>
        <taxon>Flavobacteriales</taxon>
        <taxon>Flavobacteriaceae</taxon>
        <taxon>Mesonia</taxon>
    </lineage>
</organism>
<sequence length="510" mass="58001">MIKEADLSTEDVAQIKEYGLEVETVKKQLETFKEGIPKVELVSAANIGCGIQAFSEEEVELFSRKYEDSKLEIIKFIPASGAASRMFKALHQFLADYSPEDKSLSDFLVEEKSELLDCFFAEYKNFAFYDEVMQEIKDSVENYEALSEDEKHYAFVETLLKEEGLNYANLPKGLVPFHKYDSYYATAFEEHLVEAAKYASRNEKAKLHFTVTEDHLKKFKETFAAIQDRVEKETGVSFEVDYSFQKKTTDTIAVDFDNQPFRDDEGKILFRPGGHGALIENLNDIDADLIFIKNIDNVIKQEHLETISKYKKALAGELINVQEKIFEILNRIDKDGFNKHILAAANSLLEEKLSVKTTLENEEDVRNLLNRPIRICGMVENQGAPGGGPFWVKDGEGNTSLQIVEGAQMDTDNAEQYEIAQNASHFNPVDLVCSVRNYKGEKFNLTEYVNPKKGFITKKSKFGRNVKALELPGLWNGAMAYWNTIFVEVPVITFNPVKNVCDLLNENHQV</sequence>
<keyword evidence="3" id="KW-1185">Reference proteome</keyword>
<dbReference type="Pfam" id="PF14134">
    <property type="entry name" value="DUF4301"/>
    <property type="match status" value="1"/>
</dbReference>
<proteinExistence type="predicted"/>
<gene>
    <name evidence="2" type="ORF">GCM10008088_16370</name>
</gene>
<dbReference type="SUPFAM" id="SSF53448">
    <property type="entry name" value="Nucleotide-diphospho-sugar transferases"/>
    <property type="match status" value="1"/>
</dbReference>
<dbReference type="InterPro" id="IPR025393">
    <property type="entry name" value="DUF4301"/>
</dbReference>
<evidence type="ECO:0000259" key="1">
    <source>
        <dbReference type="Pfam" id="PF14134"/>
    </source>
</evidence>
<dbReference type="EMBL" id="BMWY01000004">
    <property type="protein sequence ID" value="GGZ55526.1"/>
    <property type="molecule type" value="Genomic_DNA"/>
</dbReference>
<evidence type="ECO:0000313" key="2">
    <source>
        <dbReference type="EMBL" id="GGZ55526.1"/>
    </source>
</evidence>
<dbReference type="InterPro" id="IPR029044">
    <property type="entry name" value="Nucleotide-diphossugar_trans"/>
</dbReference>
<dbReference type="RefSeq" id="WP_036243506.1">
    <property type="nucleotide sequence ID" value="NZ_BMWY01000004.1"/>
</dbReference>
<comment type="caution">
    <text evidence="2">The sequence shown here is derived from an EMBL/GenBank/DDBJ whole genome shotgun (WGS) entry which is preliminary data.</text>
</comment>
<accession>A0ABQ3BV23</accession>
<name>A0ABQ3BV23_9FLAO</name>
<evidence type="ECO:0000313" key="3">
    <source>
        <dbReference type="Proteomes" id="UP000615593"/>
    </source>
</evidence>
<protein>
    <recommendedName>
        <fullName evidence="1">DUF4301 domain-containing protein</fullName>
    </recommendedName>
</protein>
<feature type="domain" description="DUF4301" evidence="1">
    <location>
        <begin position="9"/>
        <end position="509"/>
    </location>
</feature>
<dbReference type="GeneID" id="94369300"/>